<name>A0A5N7BLJ2_9EURO</name>
<dbReference type="AlphaFoldDB" id="A0A5N7BLJ2"/>
<keyword evidence="4" id="KW-0862">Zinc</keyword>
<evidence type="ECO:0000256" key="3">
    <source>
        <dbReference type="ARBA" id="ARBA00022801"/>
    </source>
</evidence>
<evidence type="ECO:0000313" key="6">
    <source>
        <dbReference type="EMBL" id="KAE8382664.1"/>
    </source>
</evidence>
<dbReference type="Pfam" id="PF00753">
    <property type="entry name" value="Lactamase_B"/>
    <property type="match status" value="1"/>
</dbReference>
<dbReference type="InterPro" id="IPR001279">
    <property type="entry name" value="Metallo-B-lactamas"/>
</dbReference>
<dbReference type="GO" id="GO:0016787">
    <property type="term" value="F:hydrolase activity"/>
    <property type="evidence" value="ECO:0007669"/>
    <property type="project" value="UniProtKB-KW"/>
</dbReference>
<dbReference type="SMART" id="SM00849">
    <property type="entry name" value="Lactamase_B"/>
    <property type="match status" value="1"/>
</dbReference>
<dbReference type="SUPFAM" id="SSF56281">
    <property type="entry name" value="Metallo-hydrolase/oxidoreductase"/>
    <property type="match status" value="1"/>
</dbReference>
<dbReference type="PANTHER" id="PTHR42978">
    <property type="entry name" value="QUORUM-QUENCHING LACTONASE YTNP-RELATED-RELATED"/>
    <property type="match status" value="1"/>
</dbReference>
<reference evidence="6 7" key="1">
    <citation type="submission" date="2019-04" db="EMBL/GenBank/DDBJ databases">
        <title>Friends and foes A comparative genomics studyof 23 Aspergillus species from section Flavi.</title>
        <authorList>
            <consortium name="DOE Joint Genome Institute"/>
            <person name="Kjaerbolling I."/>
            <person name="Vesth T."/>
            <person name="Frisvad J.C."/>
            <person name="Nybo J.L."/>
            <person name="Theobald S."/>
            <person name="Kildgaard S."/>
            <person name="Isbrandt T."/>
            <person name="Kuo A."/>
            <person name="Sato A."/>
            <person name="Lyhne E.K."/>
            <person name="Kogle M.E."/>
            <person name="Wiebenga A."/>
            <person name="Kun R.S."/>
            <person name="Lubbers R.J."/>
            <person name="Makela M.R."/>
            <person name="Barry K."/>
            <person name="Chovatia M."/>
            <person name="Clum A."/>
            <person name="Daum C."/>
            <person name="Haridas S."/>
            <person name="He G."/>
            <person name="LaButti K."/>
            <person name="Lipzen A."/>
            <person name="Mondo S."/>
            <person name="Riley R."/>
            <person name="Salamov A."/>
            <person name="Simmons B.A."/>
            <person name="Magnuson J.K."/>
            <person name="Henrissat B."/>
            <person name="Mortensen U.H."/>
            <person name="Larsen T.O."/>
            <person name="Devries R.P."/>
            <person name="Grigoriev I.V."/>
            <person name="Machida M."/>
            <person name="Baker S.E."/>
            <person name="Andersen M.R."/>
        </authorList>
    </citation>
    <scope>NUCLEOTIDE SEQUENCE [LARGE SCALE GENOMIC DNA]</scope>
    <source>
        <strain evidence="6 7">IBT 29228</strain>
    </source>
</reference>
<keyword evidence="2" id="KW-0479">Metal-binding</keyword>
<dbReference type="Proteomes" id="UP000326198">
    <property type="component" value="Unassembled WGS sequence"/>
</dbReference>
<evidence type="ECO:0000259" key="5">
    <source>
        <dbReference type="SMART" id="SM00849"/>
    </source>
</evidence>
<dbReference type="CDD" id="cd07730">
    <property type="entry name" value="metallo-hydrolase-like_MBL-fold"/>
    <property type="match status" value="1"/>
</dbReference>
<keyword evidence="7" id="KW-1185">Reference proteome</keyword>
<evidence type="ECO:0000313" key="7">
    <source>
        <dbReference type="Proteomes" id="UP000326198"/>
    </source>
</evidence>
<evidence type="ECO:0000256" key="4">
    <source>
        <dbReference type="ARBA" id="ARBA00022833"/>
    </source>
</evidence>
<feature type="domain" description="Metallo-beta-lactamase" evidence="5">
    <location>
        <begin position="45"/>
        <end position="263"/>
    </location>
</feature>
<evidence type="ECO:0000256" key="1">
    <source>
        <dbReference type="ARBA" id="ARBA00007749"/>
    </source>
</evidence>
<evidence type="ECO:0000256" key="2">
    <source>
        <dbReference type="ARBA" id="ARBA00022723"/>
    </source>
</evidence>
<dbReference type="Gene3D" id="3.60.15.10">
    <property type="entry name" value="Ribonuclease Z/Hydroxyacylglutathione hydrolase-like"/>
    <property type="match status" value="1"/>
</dbReference>
<sequence length="364" mass="40665">MGLSVPPLGETVSVRIIDSTSYITISADFILSPHLPDFDTIHRIPCLVFLIEHPSGRKLLFDLGIRKDWQNLAPVVANRVKELPVSINVEKSTLEVLADGGVREEDLEGIIWSHWHWDHIGDPSTFPPNVKVIVGPGFKDSLLPGYPANAEGRVLEADFANRDLLEITDSDLTVQIGQFQAHDYFGDGSFYILSTPGHAVGHISGLARTSKNPDTFIFMGGDLCHHAGQIRPSPLLPLPEIVEPNPFRHLSASPLSRIPCPGSLLESLQIPRSRKPTEPFFIPNDGYDIPQAIRTIEHAQEADADDNVWFVYAHDASLLGVVDFYPNHVNNWKERNLSKKLKWEFVRDFKGAVERILTKQEGER</sequence>
<gene>
    <name evidence="6" type="ORF">BDV26DRAFT_277834</name>
</gene>
<proteinExistence type="inferred from homology"/>
<comment type="similarity">
    <text evidence="1">Belongs to the metallo-beta-lactamase superfamily.</text>
</comment>
<accession>A0A5N7BLJ2</accession>
<protein>
    <submittedName>
        <fullName evidence="6">Beta-lactamase-like protein</fullName>
    </submittedName>
</protein>
<dbReference type="EMBL" id="ML736160">
    <property type="protein sequence ID" value="KAE8382664.1"/>
    <property type="molecule type" value="Genomic_DNA"/>
</dbReference>
<dbReference type="GO" id="GO:0046872">
    <property type="term" value="F:metal ion binding"/>
    <property type="evidence" value="ECO:0007669"/>
    <property type="project" value="UniProtKB-KW"/>
</dbReference>
<dbReference type="PANTHER" id="PTHR42978:SF5">
    <property type="entry name" value="METALLO-BETA-LACTAMASE DOMAIN-CONTAINING PROTEIN"/>
    <property type="match status" value="1"/>
</dbReference>
<dbReference type="OrthoDB" id="10250730at2759"/>
<dbReference type="InterPro" id="IPR051013">
    <property type="entry name" value="MBL_superfamily_lactonases"/>
</dbReference>
<dbReference type="InterPro" id="IPR036866">
    <property type="entry name" value="RibonucZ/Hydroxyglut_hydro"/>
</dbReference>
<keyword evidence="3" id="KW-0378">Hydrolase</keyword>
<organism evidence="6 7">
    <name type="scientific">Aspergillus bertholletiae</name>
    <dbReference type="NCBI Taxonomy" id="1226010"/>
    <lineage>
        <taxon>Eukaryota</taxon>
        <taxon>Fungi</taxon>
        <taxon>Dikarya</taxon>
        <taxon>Ascomycota</taxon>
        <taxon>Pezizomycotina</taxon>
        <taxon>Eurotiomycetes</taxon>
        <taxon>Eurotiomycetidae</taxon>
        <taxon>Eurotiales</taxon>
        <taxon>Aspergillaceae</taxon>
        <taxon>Aspergillus</taxon>
        <taxon>Aspergillus subgen. Circumdati</taxon>
    </lineage>
</organism>